<dbReference type="Pfam" id="PF03008">
    <property type="entry name" value="DUF234"/>
    <property type="match status" value="1"/>
</dbReference>
<proteinExistence type="predicted"/>
<keyword evidence="3" id="KW-1185">Reference proteome</keyword>
<dbReference type="eggNOG" id="COG1672">
    <property type="taxonomic scope" value="Bacteria"/>
</dbReference>
<dbReference type="RefSeq" id="WP_012798193.1">
    <property type="nucleotide sequence ID" value="NC_013165.1"/>
</dbReference>
<evidence type="ECO:0000313" key="2">
    <source>
        <dbReference type="EMBL" id="ACV22089.1"/>
    </source>
</evidence>
<dbReference type="HOGENOM" id="CLU_041137_3_0_11"/>
<organism evidence="2 3">
    <name type="scientific">Slackia heliotrinireducens (strain ATCC 29202 / DSM 20476 / NCTC 11029 / RHS 1)</name>
    <name type="common">Peptococcus heliotrinreducens</name>
    <dbReference type="NCBI Taxonomy" id="471855"/>
    <lineage>
        <taxon>Bacteria</taxon>
        <taxon>Bacillati</taxon>
        <taxon>Actinomycetota</taxon>
        <taxon>Coriobacteriia</taxon>
        <taxon>Eggerthellales</taxon>
        <taxon>Eggerthellaceae</taxon>
        <taxon>Slackia</taxon>
    </lineage>
</organism>
<dbReference type="SUPFAM" id="SSF52540">
    <property type="entry name" value="P-loop containing nucleoside triphosphate hydrolases"/>
    <property type="match status" value="1"/>
</dbReference>
<dbReference type="InterPro" id="IPR004256">
    <property type="entry name" value="DUF234"/>
</dbReference>
<dbReference type="STRING" id="471855.Shel_10540"/>
<evidence type="ECO:0000259" key="1">
    <source>
        <dbReference type="Pfam" id="PF03008"/>
    </source>
</evidence>
<protein>
    <submittedName>
        <fullName evidence="2">Predicted ATPase (AAA+ superfamily)</fullName>
    </submittedName>
</protein>
<name>C7N5A4_SLAHD</name>
<dbReference type="EMBL" id="CP001684">
    <property type="protein sequence ID" value="ACV22089.1"/>
    <property type="molecule type" value="Genomic_DNA"/>
</dbReference>
<dbReference type="AlphaFoldDB" id="C7N5A4"/>
<dbReference type="InterPro" id="IPR036390">
    <property type="entry name" value="WH_DNA-bd_sf"/>
</dbReference>
<reference evidence="2 3" key="1">
    <citation type="journal article" date="2009" name="Stand. Genomic Sci.">
        <title>Complete genome sequence of Slackia heliotrinireducens type strain (RHS 1).</title>
        <authorList>
            <person name="Pukall R."/>
            <person name="Lapidus A."/>
            <person name="Nolan M."/>
            <person name="Copeland A."/>
            <person name="Glavina Del Rio T."/>
            <person name="Lucas S."/>
            <person name="Chen F."/>
            <person name="Tice H."/>
            <person name="Cheng J.F."/>
            <person name="Chertkov O."/>
            <person name="Bruce D."/>
            <person name="Goodwin L."/>
            <person name="Kuske C."/>
            <person name="Brettin T."/>
            <person name="Detter J.C."/>
            <person name="Han C."/>
            <person name="Pitluck S."/>
            <person name="Pati A."/>
            <person name="Mavrommatis K."/>
            <person name="Ivanova N."/>
            <person name="Ovchinnikova G."/>
            <person name="Chen A."/>
            <person name="Palaniappan K."/>
            <person name="Schneider S."/>
            <person name="Rohde M."/>
            <person name="Chain P."/>
            <person name="D'haeseleer P."/>
            <person name="Goker M."/>
            <person name="Bristow J."/>
            <person name="Eisen J.A."/>
            <person name="Markowitz V."/>
            <person name="Kyrpides N.C."/>
            <person name="Klenk H.P."/>
            <person name="Hugenholtz P."/>
        </authorList>
    </citation>
    <scope>NUCLEOTIDE SEQUENCE [LARGE SCALE GENOMIC DNA]</scope>
    <source>
        <strain evidence="3">ATCC 29202 / DSM 20476 / NCTC 11029 / RHS 1</strain>
    </source>
</reference>
<dbReference type="PANTHER" id="PTHR34704:SF1">
    <property type="entry name" value="ATPASE"/>
    <property type="match status" value="1"/>
</dbReference>
<dbReference type="KEGG" id="shi:Shel_10540"/>
<accession>C7N5A4</accession>
<evidence type="ECO:0000313" key="3">
    <source>
        <dbReference type="Proteomes" id="UP000002026"/>
    </source>
</evidence>
<dbReference type="Proteomes" id="UP000002026">
    <property type="component" value="Chromosome"/>
</dbReference>
<gene>
    <name evidence="2" type="ordered locus">Shel_10540</name>
</gene>
<sequence>MAFIGRVQDLEYLETFYEADGPQLVAVYGPRHIGVSEMLKRFSYGKKCVYYAAQEQVAQRQARDFAKRFNSQIDNVETWKDALAQCIGQYDGEQKLVVLIDGLGAVVASDPSFLDGLADLLTVQLSQADVLIVLAGHSIELFERHVLAEDGPLGELVGGSVRLGPLSHWESESFFPKYEAADKALMHAVLNGSPHYLAMVDPSVDASENIKRLVLERGCLLENETELILHQDFREVATYNAILEALASDATQFSGLSEQTGVEKRKLSVYVKNLVDAGLVERVSPVRKPDASGKRQGDASRNSRSEYRLASTFLRFWYANVVPSKSDLSFGDIENVYRTSIVPRMNAYLKDPLTTMVKAWIERANALGLLSKEVGEVGPAWKTDANVDLVGYSEDGSYAVAAIVQVQDGKTGSADIPSVDEVRDALQVETVSLFVFAMDGFTGELKAHVEDTGELTLLTVDDLYAEAKEPTVVVKERRPAPAAKPKKALPFVVEDDQPRNIRGYYAERR</sequence>
<feature type="domain" description="DUF234" evidence="1">
    <location>
        <begin position="317"/>
        <end position="401"/>
    </location>
</feature>
<dbReference type="InterPro" id="IPR027417">
    <property type="entry name" value="P-loop_NTPase"/>
</dbReference>
<dbReference type="SUPFAM" id="SSF46785">
    <property type="entry name" value="Winged helix' DNA-binding domain"/>
    <property type="match status" value="1"/>
</dbReference>
<dbReference type="PANTHER" id="PTHR34704">
    <property type="entry name" value="ATPASE"/>
    <property type="match status" value="1"/>
</dbReference>
<dbReference type="Gene3D" id="3.40.50.300">
    <property type="entry name" value="P-loop containing nucleotide triphosphate hydrolases"/>
    <property type="match status" value="1"/>
</dbReference>